<comment type="subcellular location">
    <subcellularLocation>
        <location evidence="1">Secreted</location>
        <location evidence="1">Extracellular space</location>
        <location evidence="1">Extracellular matrix</location>
    </subcellularLocation>
</comment>
<dbReference type="SUPFAM" id="SSF56496">
    <property type="entry name" value="Fibrinogen C-terminal domain-like"/>
    <property type="match status" value="1"/>
</dbReference>
<dbReference type="STRING" id="8090.ENSORLP00000008675"/>
<dbReference type="CDD" id="cd00087">
    <property type="entry name" value="FReD"/>
    <property type="match status" value="1"/>
</dbReference>
<dbReference type="SUPFAM" id="SSF49265">
    <property type="entry name" value="Fibronectin type III"/>
    <property type="match status" value="3"/>
</dbReference>
<dbReference type="InterPro" id="IPR013783">
    <property type="entry name" value="Ig-like_fold"/>
</dbReference>
<evidence type="ECO:0000313" key="9">
    <source>
        <dbReference type="Ensembl" id="ENSORLP00000008675.2"/>
    </source>
</evidence>
<dbReference type="GeneTree" id="ENSGT00940000155565"/>
<keyword evidence="3" id="KW-0245">EGF-like domain</keyword>
<dbReference type="eggNOG" id="KOG2579">
    <property type="taxonomic scope" value="Eukaryota"/>
</dbReference>
<evidence type="ECO:0000259" key="8">
    <source>
        <dbReference type="PROSITE" id="PS51406"/>
    </source>
</evidence>
<accession>H2LRH6</accession>
<keyword evidence="4" id="KW-0732">Signal</keyword>
<keyword evidence="5" id="KW-0677">Repeat</keyword>
<evidence type="ECO:0000256" key="5">
    <source>
        <dbReference type="ARBA" id="ARBA00022737"/>
    </source>
</evidence>
<dbReference type="InterPro" id="IPR036116">
    <property type="entry name" value="FN3_sf"/>
</dbReference>
<organism evidence="9 10">
    <name type="scientific">Oryzias latipes</name>
    <name type="common">Japanese rice fish</name>
    <name type="synonym">Japanese killifish</name>
    <dbReference type="NCBI Taxonomy" id="8090"/>
    <lineage>
        <taxon>Eukaryota</taxon>
        <taxon>Metazoa</taxon>
        <taxon>Chordata</taxon>
        <taxon>Craniata</taxon>
        <taxon>Vertebrata</taxon>
        <taxon>Euteleostomi</taxon>
        <taxon>Actinopterygii</taxon>
        <taxon>Neopterygii</taxon>
        <taxon>Teleostei</taxon>
        <taxon>Neoteleostei</taxon>
        <taxon>Acanthomorphata</taxon>
        <taxon>Ovalentaria</taxon>
        <taxon>Atherinomorphae</taxon>
        <taxon>Beloniformes</taxon>
        <taxon>Adrianichthyidae</taxon>
        <taxon>Oryziinae</taxon>
        <taxon>Oryzias</taxon>
    </lineage>
</organism>
<reference evidence="9" key="2">
    <citation type="submission" date="2025-08" db="UniProtKB">
        <authorList>
            <consortium name="Ensembl"/>
        </authorList>
    </citation>
    <scope>IDENTIFICATION</scope>
    <source>
        <strain evidence="9">Hd-rR</strain>
    </source>
</reference>
<sequence>MNYVCMYIFFLSGESRFVSLGSKQSHVVLSKLSPGTSYMISITATNDAAQSDDLTSIVTTVPAPPKHLQVTNVTHNRALLRWTPSLGKVDRFIISYESSKTPNVTVTVMLSGTSVEHLLKGLQKDTIYTIKMLSQKDSLKSTAISTSFTTANVVKPSEVWARSAVIAWKTPTVYQSYRVIYEVPGKEKKEVILASTVTEYKLTGLLPMSRYVVVVQGEKNGHYTSVITSEFITGKLRFPFPMDCSQELLNGASESGEVDIYPGGKEGEAVRVYCDMEADGGGWTVFQRRMNGKTDFYRTWPEYSVGFGNLSEEFWLGNELLHNLTSVGPVSLRVDLQSGNDTAYAHYTNFSVASEERNYTLTVSGYTGTAGDSMRYHSGRPFSTSDKDPDRLETHCAKSYLGGWWYKNCYKANLNGLYGAHSKNQGIVWIDWKGKDSSIPFTEMKLRPSWFSSATHG</sequence>
<feature type="domain" description="Fibrinogen C-terminal" evidence="8">
    <location>
        <begin position="235"/>
        <end position="450"/>
    </location>
</feature>
<dbReference type="InterPro" id="IPR003961">
    <property type="entry name" value="FN3_dom"/>
</dbReference>
<dbReference type="Pfam" id="PF00041">
    <property type="entry name" value="fn3"/>
    <property type="match status" value="2"/>
</dbReference>
<dbReference type="AlphaFoldDB" id="H2LRH6"/>
<dbReference type="InterPro" id="IPR050991">
    <property type="entry name" value="ECM_Regulatory_Proteins"/>
</dbReference>
<reference evidence="9" key="3">
    <citation type="submission" date="2025-09" db="UniProtKB">
        <authorList>
            <consortium name="Ensembl"/>
        </authorList>
    </citation>
    <scope>IDENTIFICATION</scope>
    <source>
        <strain evidence="9">Hd-rR</strain>
    </source>
</reference>
<evidence type="ECO:0008006" key="11">
    <source>
        <dbReference type="Google" id="ProtNLM"/>
    </source>
</evidence>
<reference evidence="9 10" key="1">
    <citation type="journal article" date="2007" name="Nature">
        <title>The medaka draft genome and insights into vertebrate genome evolution.</title>
        <authorList>
            <person name="Kasahara M."/>
            <person name="Naruse K."/>
            <person name="Sasaki S."/>
            <person name="Nakatani Y."/>
            <person name="Qu W."/>
            <person name="Ahsan B."/>
            <person name="Yamada T."/>
            <person name="Nagayasu Y."/>
            <person name="Doi K."/>
            <person name="Kasai Y."/>
            <person name="Jindo T."/>
            <person name="Kobayashi D."/>
            <person name="Shimada A."/>
            <person name="Toyoda A."/>
            <person name="Kuroki Y."/>
            <person name="Fujiyama A."/>
            <person name="Sasaki T."/>
            <person name="Shimizu A."/>
            <person name="Asakawa S."/>
            <person name="Shimizu N."/>
            <person name="Hashimoto S."/>
            <person name="Yang J."/>
            <person name="Lee Y."/>
            <person name="Matsushima K."/>
            <person name="Sugano S."/>
            <person name="Sakaizumi M."/>
            <person name="Narita T."/>
            <person name="Ohishi K."/>
            <person name="Haga S."/>
            <person name="Ohta F."/>
            <person name="Nomoto H."/>
            <person name="Nogata K."/>
            <person name="Morishita T."/>
            <person name="Endo T."/>
            <person name="Shin-I T."/>
            <person name="Takeda H."/>
            <person name="Morishita S."/>
            <person name="Kohara Y."/>
        </authorList>
    </citation>
    <scope>NUCLEOTIDE SEQUENCE [LARGE SCALE GENOMIC DNA]</scope>
    <source>
        <strain evidence="9 10">Hd-rR</strain>
    </source>
</reference>
<dbReference type="InterPro" id="IPR036056">
    <property type="entry name" value="Fibrinogen-like_C"/>
</dbReference>
<protein>
    <recommendedName>
        <fullName evidence="11">Tenascin XB</fullName>
    </recommendedName>
</protein>
<dbReference type="Bgee" id="ENSORLG00000006905">
    <property type="expression patterns" value="Expressed in liver and 4 other cell types or tissues"/>
</dbReference>
<dbReference type="GO" id="GO:0005615">
    <property type="term" value="C:extracellular space"/>
    <property type="evidence" value="ECO:0000318"/>
    <property type="project" value="GO_Central"/>
</dbReference>
<evidence type="ECO:0000256" key="2">
    <source>
        <dbReference type="ARBA" id="ARBA00022530"/>
    </source>
</evidence>
<evidence type="ECO:0000259" key="7">
    <source>
        <dbReference type="PROSITE" id="PS50853"/>
    </source>
</evidence>
<keyword evidence="2" id="KW-0272">Extracellular matrix</keyword>
<dbReference type="PANTHER" id="PTHR46708:SF1">
    <property type="entry name" value="TENASCIN"/>
    <property type="match status" value="1"/>
</dbReference>
<dbReference type="InterPro" id="IPR002181">
    <property type="entry name" value="Fibrinogen_a/b/g_C_dom"/>
</dbReference>
<keyword evidence="6" id="KW-1015">Disulfide bond</keyword>
<dbReference type="Gene3D" id="3.90.215.10">
    <property type="entry name" value="Gamma Fibrinogen, chain A, domain 1"/>
    <property type="match status" value="1"/>
</dbReference>
<evidence type="ECO:0000256" key="1">
    <source>
        <dbReference type="ARBA" id="ARBA00004498"/>
    </source>
</evidence>
<dbReference type="InterPro" id="IPR020837">
    <property type="entry name" value="Fibrinogen_CS"/>
</dbReference>
<dbReference type="PROSITE" id="PS51406">
    <property type="entry name" value="FIBRINOGEN_C_2"/>
    <property type="match status" value="1"/>
</dbReference>
<dbReference type="InParanoid" id="H2LRH6"/>
<evidence type="ECO:0000256" key="4">
    <source>
        <dbReference type="ARBA" id="ARBA00022729"/>
    </source>
</evidence>
<dbReference type="NCBIfam" id="NF040941">
    <property type="entry name" value="GGGWT_bact"/>
    <property type="match status" value="1"/>
</dbReference>
<dbReference type="CDD" id="cd00063">
    <property type="entry name" value="FN3"/>
    <property type="match status" value="2"/>
</dbReference>
<dbReference type="PANTHER" id="PTHR46708">
    <property type="entry name" value="TENASCIN"/>
    <property type="match status" value="1"/>
</dbReference>
<evidence type="ECO:0000313" key="10">
    <source>
        <dbReference type="Proteomes" id="UP000001038"/>
    </source>
</evidence>
<keyword evidence="2" id="KW-0964">Secreted</keyword>
<dbReference type="PROSITE" id="PS50853">
    <property type="entry name" value="FN3"/>
    <property type="match status" value="1"/>
</dbReference>
<evidence type="ECO:0000256" key="3">
    <source>
        <dbReference type="ARBA" id="ARBA00022536"/>
    </source>
</evidence>
<dbReference type="GO" id="GO:0007399">
    <property type="term" value="P:nervous system development"/>
    <property type="evidence" value="ECO:0000318"/>
    <property type="project" value="GO_Central"/>
</dbReference>
<dbReference type="Gene3D" id="2.60.40.10">
    <property type="entry name" value="Immunoglobulins"/>
    <property type="match status" value="3"/>
</dbReference>
<dbReference type="Proteomes" id="UP000001038">
    <property type="component" value="Chromosome 16"/>
</dbReference>
<dbReference type="Pfam" id="PF00147">
    <property type="entry name" value="Fibrinogen_C"/>
    <property type="match status" value="1"/>
</dbReference>
<dbReference type="Ensembl" id="ENSORLT00000008676.2">
    <property type="protein sequence ID" value="ENSORLP00000008675.2"/>
    <property type="gene ID" value="ENSORLG00000006905.2"/>
</dbReference>
<dbReference type="PROSITE" id="PS00514">
    <property type="entry name" value="FIBRINOGEN_C_1"/>
    <property type="match status" value="1"/>
</dbReference>
<dbReference type="InterPro" id="IPR014716">
    <property type="entry name" value="Fibrinogen_a/b/g_C_1"/>
</dbReference>
<name>H2LRH6_ORYLA</name>
<dbReference type="HOGENOM" id="CLU_026380_0_0_1"/>
<feature type="domain" description="Fibronectin type-III" evidence="7">
    <location>
        <begin position="64"/>
        <end position="157"/>
    </location>
</feature>
<keyword evidence="10" id="KW-1185">Reference proteome</keyword>
<dbReference type="FunFam" id="3.90.215.10:FF:000001">
    <property type="entry name" value="Tenascin isoform 1"/>
    <property type="match status" value="1"/>
</dbReference>
<dbReference type="SMART" id="SM00186">
    <property type="entry name" value="FBG"/>
    <property type="match status" value="1"/>
</dbReference>
<evidence type="ECO:0000256" key="6">
    <source>
        <dbReference type="ARBA" id="ARBA00023157"/>
    </source>
</evidence>
<proteinExistence type="predicted"/>
<dbReference type="SMART" id="SM00060">
    <property type="entry name" value="FN3"/>
    <property type="match status" value="2"/>
</dbReference>